<keyword evidence="8 15" id="KW-0812">Transmembrane</keyword>
<feature type="domain" description="HAMP" evidence="18">
    <location>
        <begin position="191"/>
        <end position="243"/>
    </location>
</feature>
<evidence type="ECO:0000259" key="18">
    <source>
        <dbReference type="PROSITE" id="PS50885"/>
    </source>
</evidence>
<dbReference type="FunFam" id="1.10.287.130:FF:000008">
    <property type="entry name" value="Two-component sensor histidine kinase"/>
    <property type="match status" value="1"/>
</dbReference>
<dbReference type="InterPro" id="IPR004358">
    <property type="entry name" value="Sig_transdc_His_kin-like_C"/>
</dbReference>
<dbReference type="InterPro" id="IPR036890">
    <property type="entry name" value="HATPase_C_sf"/>
</dbReference>
<dbReference type="GO" id="GO:0016036">
    <property type="term" value="P:cellular response to phosphate starvation"/>
    <property type="evidence" value="ECO:0007669"/>
    <property type="project" value="TreeGrafter"/>
</dbReference>
<dbReference type="PROSITE" id="PS50109">
    <property type="entry name" value="HIS_KIN"/>
    <property type="match status" value="1"/>
</dbReference>
<dbReference type="EMBL" id="JACHHF010000003">
    <property type="protein sequence ID" value="MBB5175682.1"/>
    <property type="molecule type" value="Genomic_DNA"/>
</dbReference>
<feature type="transmembrane region" description="Helical" evidence="15">
    <location>
        <begin position="167"/>
        <end position="191"/>
    </location>
</feature>
<keyword evidence="12 15" id="KW-1133">Transmembrane helix</keyword>
<gene>
    <name evidence="19" type="ORF">HNQ45_000557</name>
</gene>
<evidence type="ECO:0000256" key="8">
    <source>
        <dbReference type="ARBA" id="ARBA00022692"/>
    </source>
</evidence>
<dbReference type="InterPro" id="IPR000014">
    <property type="entry name" value="PAS"/>
</dbReference>
<feature type="domain" description="Histidine kinase" evidence="16">
    <location>
        <begin position="372"/>
        <end position="587"/>
    </location>
</feature>
<keyword evidence="9" id="KW-0547">Nucleotide-binding</keyword>
<dbReference type="InterPro" id="IPR050351">
    <property type="entry name" value="BphY/WalK/GraS-like"/>
</dbReference>
<dbReference type="GO" id="GO:0006355">
    <property type="term" value="P:regulation of DNA-templated transcription"/>
    <property type="evidence" value="ECO:0007669"/>
    <property type="project" value="InterPro"/>
</dbReference>
<dbReference type="InterPro" id="IPR005467">
    <property type="entry name" value="His_kinase_dom"/>
</dbReference>
<keyword evidence="13" id="KW-0902">Two-component regulatory system</keyword>
<dbReference type="Pfam" id="PF16736">
    <property type="entry name" value="sCache_like"/>
    <property type="match status" value="1"/>
</dbReference>
<dbReference type="Pfam" id="PF00989">
    <property type="entry name" value="PAS"/>
    <property type="match status" value="1"/>
</dbReference>
<evidence type="ECO:0000256" key="7">
    <source>
        <dbReference type="ARBA" id="ARBA00022679"/>
    </source>
</evidence>
<organism evidence="19 20">
    <name type="scientific">Nosocomiicoccus ampullae</name>
    <dbReference type="NCBI Taxonomy" id="489910"/>
    <lineage>
        <taxon>Bacteria</taxon>
        <taxon>Bacillati</taxon>
        <taxon>Bacillota</taxon>
        <taxon>Bacilli</taxon>
        <taxon>Bacillales</taxon>
        <taxon>Staphylococcaceae</taxon>
        <taxon>Nosocomiicoccus</taxon>
    </lineage>
</organism>
<dbReference type="InterPro" id="IPR036097">
    <property type="entry name" value="HisK_dim/P_sf"/>
</dbReference>
<dbReference type="SMART" id="SM00304">
    <property type="entry name" value="HAMP"/>
    <property type="match status" value="1"/>
</dbReference>
<evidence type="ECO:0000256" key="14">
    <source>
        <dbReference type="ARBA" id="ARBA00023136"/>
    </source>
</evidence>
<keyword evidence="20" id="KW-1185">Reference proteome</keyword>
<dbReference type="SUPFAM" id="SSF103190">
    <property type="entry name" value="Sensory domain-like"/>
    <property type="match status" value="1"/>
</dbReference>
<evidence type="ECO:0000256" key="15">
    <source>
        <dbReference type="SAM" id="Phobius"/>
    </source>
</evidence>
<evidence type="ECO:0000256" key="11">
    <source>
        <dbReference type="ARBA" id="ARBA00022840"/>
    </source>
</evidence>
<evidence type="ECO:0000256" key="10">
    <source>
        <dbReference type="ARBA" id="ARBA00022777"/>
    </source>
</evidence>
<reference evidence="19 20" key="1">
    <citation type="submission" date="2020-08" db="EMBL/GenBank/DDBJ databases">
        <title>Genomic Encyclopedia of Type Strains, Phase IV (KMG-IV): sequencing the most valuable type-strain genomes for metagenomic binning, comparative biology and taxonomic classification.</title>
        <authorList>
            <person name="Goeker M."/>
        </authorList>
    </citation>
    <scope>NUCLEOTIDE SEQUENCE [LARGE SCALE GENOMIC DNA]</scope>
    <source>
        <strain evidence="19 20">DSM 19163</strain>
    </source>
</reference>
<dbReference type="CDD" id="cd00082">
    <property type="entry name" value="HisKA"/>
    <property type="match status" value="1"/>
</dbReference>
<dbReference type="InterPro" id="IPR035965">
    <property type="entry name" value="PAS-like_dom_sf"/>
</dbReference>
<dbReference type="CDD" id="cd00130">
    <property type="entry name" value="PAS"/>
    <property type="match status" value="1"/>
</dbReference>
<dbReference type="PROSITE" id="PS50885">
    <property type="entry name" value="HAMP"/>
    <property type="match status" value="1"/>
</dbReference>
<dbReference type="SMART" id="SM00388">
    <property type="entry name" value="HisKA"/>
    <property type="match status" value="1"/>
</dbReference>
<dbReference type="SMART" id="SM00387">
    <property type="entry name" value="HATPase_c"/>
    <property type="match status" value="1"/>
</dbReference>
<dbReference type="InterPro" id="IPR013767">
    <property type="entry name" value="PAS_fold"/>
</dbReference>
<evidence type="ECO:0000256" key="6">
    <source>
        <dbReference type="ARBA" id="ARBA00022553"/>
    </source>
</evidence>
<evidence type="ECO:0000259" key="17">
    <source>
        <dbReference type="PROSITE" id="PS50112"/>
    </source>
</evidence>
<dbReference type="SMART" id="SM00091">
    <property type="entry name" value="PAS"/>
    <property type="match status" value="1"/>
</dbReference>
<evidence type="ECO:0000256" key="12">
    <source>
        <dbReference type="ARBA" id="ARBA00022989"/>
    </source>
</evidence>
<comment type="subcellular location">
    <subcellularLocation>
        <location evidence="2">Cell membrane</location>
        <topology evidence="2">Multi-pass membrane protein</topology>
    </subcellularLocation>
</comment>
<evidence type="ECO:0000256" key="2">
    <source>
        <dbReference type="ARBA" id="ARBA00004651"/>
    </source>
</evidence>
<keyword evidence="11" id="KW-0067">ATP-binding</keyword>
<evidence type="ECO:0000256" key="5">
    <source>
        <dbReference type="ARBA" id="ARBA00022475"/>
    </source>
</evidence>
<dbReference type="FunFam" id="3.30.565.10:FF:000023">
    <property type="entry name" value="PAS domain-containing sensor histidine kinase"/>
    <property type="match status" value="1"/>
</dbReference>
<dbReference type="Pfam" id="PF00672">
    <property type="entry name" value="HAMP"/>
    <property type="match status" value="1"/>
</dbReference>
<dbReference type="Gene3D" id="3.30.450.20">
    <property type="entry name" value="PAS domain"/>
    <property type="match status" value="2"/>
</dbReference>
<dbReference type="InterPro" id="IPR029151">
    <property type="entry name" value="Sensor-like_sf"/>
</dbReference>
<evidence type="ECO:0000313" key="19">
    <source>
        <dbReference type="EMBL" id="MBB5175682.1"/>
    </source>
</evidence>
<comment type="caution">
    <text evidence="19">The sequence shown here is derived from an EMBL/GenBank/DDBJ whole genome shotgun (WGS) entry which is preliminary data.</text>
</comment>
<evidence type="ECO:0000256" key="4">
    <source>
        <dbReference type="ARBA" id="ARBA00017772"/>
    </source>
</evidence>
<feature type="domain" description="PAS" evidence="17">
    <location>
        <begin position="248"/>
        <end position="292"/>
    </location>
</feature>
<keyword evidence="6" id="KW-0597">Phosphoprotein</keyword>
<dbReference type="SUPFAM" id="SSF55785">
    <property type="entry name" value="PYP-like sensor domain (PAS domain)"/>
    <property type="match status" value="1"/>
</dbReference>
<dbReference type="EC" id="2.7.13.3" evidence="3"/>
<dbReference type="NCBIfam" id="NF046044">
    <property type="entry name" value="PnpS"/>
    <property type="match status" value="1"/>
</dbReference>
<proteinExistence type="predicted"/>
<dbReference type="InterPro" id="IPR031967">
    <property type="entry name" value="PhoR_single_Cache-like_dom"/>
</dbReference>
<dbReference type="GO" id="GO:0005524">
    <property type="term" value="F:ATP binding"/>
    <property type="evidence" value="ECO:0007669"/>
    <property type="project" value="UniProtKB-KW"/>
</dbReference>
<keyword evidence="10 19" id="KW-0418">Kinase</keyword>
<evidence type="ECO:0000256" key="9">
    <source>
        <dbReference type="ARBA" id="ARBA00022741"/>
    </source>
</evidence>
<keyword evidence="5" id="KW-1003">Cell membrane</keyword>
<dbReference type="GO" id="GO:0000155">
    <property type="term" value="F:phosphorelay sensor kinase activity"/>
    <property type="evidence" value="ECO:0007669"/>
    <property type="project" value="InterPro"/>
</dbReference>
<dbReference type="PRINTS" id="PR00344">
    <property type="entry name" value="BCTRLSENSOR"/>
</dbReference>
<name>A0A9Q2CZ96_9STAP</name>
<dbReference type="Gene3D" id="1.10.287.130">
    <property type="match status" value="1"/>
</dbReference>
<dbReference type="Pfam" id="PF00512">
    <property type="entry name" value="HisKA"/>
    <property type="match status" value="1"/>
</dbReference>
<dbReference type="AlphaFoldDB" id="A0A9Q2CZ96"/>
<dbReference type="PROSITE" id="PS50112">
    <property type="entry name" value="PAS"/>
    <property type="match status" value="1"/>
</dbReference>
<dbReference type="SUPFAM" id="SSF47384">
    <property type="entry name" value="Homodimeric domain of signal transducing histidine kinase"/>
    <property type="match status" value="1"/>
</dbReference>
<dbReference type="InterPro" id="IPR003594">
    <property type="entry name" value="HATPase_dom"/>
</dbReference>
<dbReference type="InterPro" id="IPR003661">
    <property type="entry name" value="HisK_dim/P_dom"/>
</dbReference>
<protein>
    <recommendedName>
        <fullName evidence="4">Sensor protein kinase WalK</fullName>
        <ecNumber evidence="3">2.7.13.3</ecNumber>
    </recommendedName>
</protein>
<evidence type="ECO:0000256" key="13">
    <source>
        <dbReference type="ARBA" id="ARBA00023012"/>
    </source>
</evidence>
<dbReference type="CDD" id="cd00075">
    <property type="entry name" value="HATPase"/>
    <property type="match status" value="1"/>
</dbReference>
<evidence type="ECO:0000313" key="20">
    <source>
        <dbReference type="Proteomes" id="UP000579136"/>
    </source>
</evidence>
<dbReference type="SUPFAM" id="SSF158472">
    <property type="entry name" value="HAMP domain-like"/>
    <property type="match status" value="1"/>
</dbReference>
<evidence type="ECO:0000256" key="3">
    <source>
        <dbReference type="ARBA" id="ARBA00012438"/>
    </source>
</evidence>
<dbReference type="SUPFAM" id="SSF55874">
    <property type="entry name" value="ATPase domain of HSP90 chaperone/DNA topoisomerase II/histidine kinase"/>
    <property type="match status" value="1"/>
</dbReference>
<keyword evidence="14 15" id="KW-0472">Membrane</keyword>
<dbReference type="GO" id="GO:0005886">
    <property type="term" value="C:plasma membrane"/>
    <property type="evidence" value="ECO:0007669"/>
    <property type="project" value="UniProtKB-SubCell"/>
</dbReference>
<evidence type="ECO:0000256" key="1">
    <source>
        <dbReference type="ARBA" id="ARBA00000085"/>
    </source>
</evidence>
<dbReference type="Pfam" id="PF02518">
    <property type="entry name" value="HATPase_c"/>
    <property type="match status" value="1"/>
</dbReference>
<comment type="catalytic activity">
    <reaction evidence="1">
        <text>ATP + protein L-histidine = ADP + protein N-phospho-L-histidine.</text>
        <dbReference type="EC" id="2.7.13.3"/>
    </reaction>
</comment>
<dbReference type="RefSeq" id="WP_183673206.1">
    <property type="nucleotide sequence ID" value="NZ_CBCRYX010000002.1"/>
</dbReference>
<feature type="transmembrane region" description="Helical" evidence="15">
    <location>
        <begin position="6"/>
        <end position="27"/>
    </location>
</feature>
<dbReference type="PANTHER" id="PTHR45453:SF1">
    <property type="entry name" value="PHOSPHATE REGULON SENSOR PROTEIN PHOR"/>
    <property type="match status" value="1"/>
</dbReference>
<dbReference type="Gene3D" id="3.30.565.10">
    <property type="entry name" value="Histidine kinase-like ATPase, C-terminal domain"/>
    <property type="match status" value="1"/>
</dbReference>
<dbReference type="CDD" id="cd06225">
    <property type="entry name" value="HAMP"/>
    <property type="match status" value="1"/>
</dbReference>
<dbReference type="Gene3D" id="6.10.340.10">
    <property type="match status" value="1"/>
</dbReference>
<dbReference type="PANTHER" id="PTHR45453">
    <property type="entry name" value="PHOSPHATE REGULON SENSOR PROTEIN PHOR"/>
    <property type="match status" value="1"/>
</dbReference>
<dbReference type="Proteomes" id="UP000579136">
    <property type="component" value="Unassembled WGS sequence"/>
</dbReference>
<dbReference type="GO" id="GO:0004721">
    <property type="term" value="F:phosphoprotein phosphatase activity"/>
    <property type="evidence" value="ECO:0007669"/>
    <property type="project" value="TreeGrafter"/>
</dbReference>
<keyword evidence="7 19" id="KW-0808">Transferase</keyword>
<evidence type="ECO:0000259" key="16">
    <source>
        <dbReference type="PROSITE" id="PS50109"/>
    </source>
</evidence>
<accession>A0A9Q2CZ96</accession>
<dbReference type="InterPro" id="IPR003660">
    <property type="entry name" value="HAMP_dom"/>
</dbReference>
<sequence length="587" mass="66933">MNKLWIRITVSFFIISIVGLCIMFFFVENVNRTTYESLSSQRLKEDSELVSSLIENDTIDLNYKSIQPWIESLKLSDSNRYTIINRTGQVIYDSEANSLHMENHLDRPEVRSALKNESVSESFLRESDTEKVNMMYIASPIQSDGEIVGFVRVSTALKTIEAVTNKIWVSLLVVFTLILVATLISAALLSYKITQPIQKINDATKRLEEKDYSARINEPFPAELNTLSESINSLAGSLNEYVTEIVDQSKQLESILSNLITGVILINPEGKIVVANEAALNLTSLTRENVIDSDYRESLVPLNILRDIRHVYKYDKIINHDVYLYTPEETVLNFYAAPYYGQRWERRGVIVALHNISDIKRLENVRRDFVANVSHELKTPITSIKGFAETLIENDELPKEVEKEFLQIIFDESVRLNALIADILNLSKIEKQQIKLNETNFDLTELVYTTVRPMKRLFKDKQLNLTLPEKSEHILFADKERVGQILINLLSNAVNYTQDGDDVEVRIEETEEFMKLIVHDTGAGIPEESIDRLFERFYRVDTARSKKDGGTGLGLAIVKHLVELHGGTIAVDSIEGEHTTFTVTFEK</sequence>